<feature type="non-terminal residue" evidence="1">
    <location>
        <position position="1"/>
    </location>
</feature>
<sequence>DEALRTCGVVADSELFAMHNLQGVTKFAAPTVVQSNAKQAPVDMPTKEVRETTIDIVPKIVSDELEGMSPLWLPSDTFPMHTDDPFVLGIPIIHLRRAKFGEPDKRLSASEGSLRRHQSGLG</sequence>
<gene>
    <name evidence="1" type="ORF">ILEXP_LOCUS4752</name>
</gene>
<comment type="caution">
    <text evidence="1">The sequence shown here is derived from an EMBL/GenBank/DDBJ whole genome shotgun (WGS) entry which is preliminary data.</text>
</comment>
<evidence type="ECO:0000313" key="1">
    <source>
        <dbReference type="EMBL" id="CAK9137704.1"/>
    </source>
</evidence>
<dbReference type="Proteomes" id="UP001642360">
    <property type="component" value="Unassembled WGS sequence"/>
</dbReference>
<name>A0ABC8QY84_9AQUA</name>
<accession>A0ABC8QY84</accession>
<dbReference type="AlphaFoldDB" id="A0ABC8QY84"/>
<feature type="non-terminal residue" evidence="1">
    <location>
        <position position="122"/>
    </location>
</feature>
<protein>
    <submittedName>
        <fullName evidence="1">Uncharacterized protein</fullName>
    </submittedName>
</protein>
<organism evidence="1 2">
    <name type="scientific">Ilex paraguariensis</name>
    <name type="common">yerba mate</name>
    <dbReference type="NCBI Taxonomy" id="185542"/>
    <lineage>
        <taxon>Eukaryota</taxon>
        <taxon>Viridiplantae</taxon>
        <taxon>Streptophyta</taxon>
        <taxon>Embryophyta</taxon>
        <taxon>Tracheophyta</taxon>
        <taxon>Spermatophyta</taxon>
        <taxon>Magnoliopsida</taxon>
        <taxon>eudicotyledons</taxon>
        <taxon>Gunneridae</taxon>
        <taxon>Pentapetalae</taxon>
        <taxon>asterids</taxon>
        <taxon>campanulids</taxon>
        <taxon>Aquifoliales</taxon>
        <taxon>Aquifoliaceae</taxon>
        <taxon>Ilex</taxon>
    </lineage>
</organism>
<reference evidence="1 2" key="1">
    <citation type="submission" date="2024-02" db="EMBL/GenBank/DDBJ databases">
        <authorList>
            <person name="Vignale AGUSTIN F."/>
            <person name="Sosa J E."/>
            <person name="Modenutti C."/>
        </authorList>
    </citation>
    <scope>NUCLEOTIDE SEQUENCE [LARGE SCALE GENOMIC DNA]</scope>
</reference>
<evidence type="ECO:0000313" key="2">
    <source>
        <dbReference type="Proteomes" id="UP001642360"/>
    </source>
</evidence>
<keyword evidence="2" id="KW-1185">Reference proteome</keyword>
<proteinExistence type="predicted"/>
<dbReference type="EMBL" id="CAUOFW020000836">
    <property type="protein sequence ID" value="CAK9137704.1"/>
    <property type="molecule type" value="Genomic_DNA"/>
</dbReference>